<organism evidence="1 2">
    <name type="scientific">Amycolatopsis bullii</name>
    <dbReference type="NCBI Taxonomy" id="941987"/>
    <lineage>
        <taxon>Bacteria</taxon>
        <taxon>Bacillati</taxon>
        <taxon>Actinomycetota</taxon>
        <taxon>Actinomycetes</taxon>
        <taxon>Pseudonocardiales</taxon>
        <taxon>Pseudonocardiaceae</taxon>
        <taxon>Amycolatopsis</taxon>
    </lineage>
</organism>
<dbReference type="RefSeq" id="WP_229902916.1">
    <property type="nucleotide sequence ID" value="NZ_BNAW01000026.1"/>
</dbReference>
<accession>A0ABQ3KHD9</accession>
<proteinExistence type="predicted"/>
<gene>
    <name evidence="1" type="ORF">GCM10017567_52190</name>
</gene>
<protein>
    <recommendedName>
        <fullName evidence="3">DUF885 domain-containing protein</fullName>
    </recommendedName>
</protein>
<dbReference type="Proteomes" id="UP000649955">
    <property type="component" value="Unassembled WGS sequence"/>
</dbReference>
<reference evidence="2" key="1">
    <citation type="journal article" date="2019" name="Int. J. Syst. Evol. Microbiol.">
        <title>The Global Catalogue of Microorganisms (GCM) 10K type strain sequencing project: providing services to taxonomists for standard genome sequencing and annotation.</title>
        <authorList>
            <consortium name="The Broad Institute Genomics Platform"/>
            <consortium name="The Broad Institute Genome Sequencing Center for Infectious Disease"/>
            <person name="Wu L."/>
            <person name="Ma J."/>
        </authorList>
    </citation>
    <scope>NUCLEOTIDE SEQUENCE [LARGE SCALE GENOMIC DNA]</scope>
    <source>
        <strain evidence="2">CGMCC 4.7680</strain>
    </source>
</reference>
<evidence type="ECO:0000313" key="1">
    <source>
        <dbReference type="EMBL" id="GHG26503.1"/>
    </source>
</evidence>
<dbReference type="EMBL" id="BNAW01000026">
    <property type="protein sequence ID" value="GHG26503.1"/>
    <property type="molecule type" value="Genomic_DNA"/>
</dbReference>
<evidence type="ECO:0000313" key="2">
    <source>
        <dbReference type="Proteomes" id="UP000649955"/>
    </source>
</evidence>
<name>A0ABQ3KHD9_9PSEU</name>
<dbReference type="PANTHER" id="PTHR33361:SF2">
    <property type="entry name" value="DUF885 DOMAIN-CONTAINING PROTEIN"/>
    <property type="match status" value="1"/>
</dbReference>
<sequence length="114" mass="12714">MVAEDSVRAARLVADTGLNALRWIRRQCAGFLRAHTVLSEVEVQSETDRYIEEPGQAVAYLTGRREMQRLRRFAEEALGDAFDLKEFHGVVLSSGKLPLDVLDGVVRTWAGAKV</sequence>
<keyword evidence="2" id="KW-1185">Reference proteome</keyword>
<dbReference type="InterPro" id="IPR010281">
    <property type="entry name" value="DUF885"/>
</dbReference>
<dbReference type="PANTHER" id="PTHR33361">
    <property type="entry name" value="GLR0591 PROTEIN"/>
    <property type="match status" value="1"/>
</dbReference>
<evidence type="ECO:0008006" key="3">
    <source>
        <dbReference type="Google" id="ProtNLM"/>
    </source>
</evidence>
<comment type="caution">
    <text evidence="1">The sequence shown here is derived from an EMBL/GenBank/DDBJ whole genome shotgun (WGS) entry which is preliminary data.</text>
</comment>
<dbReference type="Pfam" id="PF05960">
    <property type="entry name" value="DUF885"/>
    <property type="match status" value="1"/>
</dbReference>